<accession>A0A6M8MSG7</accession>
<sequence length="92" mass="9835">MKFPLFVALSLVSLFASANEPVTSNAPAATAEQSAQYDYSEDLDIAKVVRVTSASNPANPCAPVKAQMEYVDSKGVAHKLEYTRLGDACEHS</sequence>
<dbReference type="RefSeq" id="WP_172612090.1">
    <property type="nucleotide sequence ID" value="NZ_CP053746.1"/>
</dbReference>
<dbReference type="AlphaFoldDB" id="A0A6M8MSG7"/>
<name>A0A6M8MSG7_9PSED</name>
<reference evidence="3" key="1">
    <citation type="submission" date="2019-12" db="EMBL/GenBank/DDBJ databases">
        <title>Endophytic bacteria associated with Panax ginseng seedlings.</title>
        <authorList>
            <person name="Park J.M."/>
            <person name="Shin R."/>
            <person name="Jo S.H."/>
        </authorList>
    </citation>
    <scope>NUCLEOTIDE SEQUENCE [LARGE SCALE GENOMIC DNA]</scope>
    <source>
        <strain evidence="3">PgKB30</strain>
    </source>
</reference>
<dbReference type="InterPro" id="IPR021245">
    <property type="entry name" value="DUF2790"/>
</dbReference>
<dbReference type="EMBL" id="CP053746">
    <property type="protein sequence ID" value="QKF52863.1"/>
    <property type="molecule type" value="Genomic_DNA"/>
</dbReference>
<feature type="chain" id="PRO_5027068271" description="DUF2790 domain-containing protein" evidence="1">
    <location>
        <begin position="19"/>
        <end position="92"/>
    </location>
</feature>
<organism evidence="2 3">
    <name type="scientific">Pseudomonas graminis</name>
    <dbReference type="NCBI Taxonomy" id="158627"/>
    <lineage>
        <taxon>Bacteria</taxon>
        <taxon>Pseudomonadati</taxon>
        <taxon>Pseudomonadota</taxon>
        <taxon>Gammaproteobacteria</taxon>
        <taxon>Pseudomonadales</taxon>
        <taxon>Pseudomonadaceae</taxon>
        <taxon>Pseudomonas</taxon>
    </lineage>
</organism>
<dbReference type="Gene3D" id="2.30.140.50">
    <property type="entry name" value="Protein of unknown function DUF2790"/>
    <property type="match status" value="1"/>
</dbReference>
<dbReference type="Pfam" id="PF10976">
    <property type="entry name" value="DUF2790"/>
    <property type="match status" value="1"/>
</dbReference>
<keyword evidence="1" id="KW-0732">Signal</keyword>
<protein>
    <recommendedName>
        <fullName evidence="4">DUF2790 domain-containing protein</fullName>
    </recommendedName>
</protein>
<gene>
    <name evidence="2" type="ORF">FX982_03855</name>
</gene>
<evidence type="ECO:0000313" key="2">
    <source>
        <dbReference type="EMBL" id="QKF52863.1"/>
    </source>
</evidence>
<dbReference type="Proteomes" id="UP000501989">
    <property type="component" value="Chromosome"/>
</dbReference>
<evidence type="ECO:0000313" key="3">
    <source>
        <dbReference type="Proteomes" id="UP000501989"/>
    </source>
</evidence>
<dbReference type="KEGG" id="pgg:FX982_03855"/>
<keyword evidence="3" id="KW-1185">Reference proteome</keyword>
<proteinExistence type="predicted"/>
<feature type="signal peptide" evidence="1">
    <location>
        <begin position="1"/>
        <end position="18"/>
    </location>
</feature>
<evidence type="ECO:0008006" key="4">
    <source>
        <dbReference type="Google" id="ProtNLM"/>
    </source>
</evidence>
<evidence type="ECO:0000256" key="1">
    <source>
        <dbReference type="SAM" id="SignalP"/>
    </source>
</evidence>